<reference evidence="3" key="1">
    <citation type="journal article" date="2022" name="Cell">
        <title>Repeat-based holocentromeres influence genome architecture and karyotype evolution.</title>
        <authorList>
            <person name="Hofstatter P.G."/>
            <person name="Thangavel G."/>
            <person name="Lux T."/>
            <person name="Neumann P."/>
            <person name="Vondrak T."/>
            <person name="Novak P."/>
            <person name="Zhang M."/>
            <person name="Costa L."/>
            <person name="Castellani M."/>
            <person name="Scott A."/>
            <person name="Toegelov H."/>
            <person name="Fuchs J."/>
            <person name="Mata-Sucre Y."/>
            <person name="Dias Y."/>
            <person name="Vanzela A.L.L."/>
            <person name="Huettel B."/>
            <person name="Almeida C.C.S."/>
            <person name="Simkova H."/>
            <person name="Souza G."/>
            <person name="Pedrosa-Harand A."/>
            <person name="Macas J."/>
            <person name="Mayer K.F.X."/>
            <person name="Houben A."/>
            <person name="Marques A."/>
        </authorList>
    </citation>
    <scope>NUCLEOTIDE SEQUENCE</scope>
    <source>
        <strain evidence="3">RhyBre1mFocal</strain>
    </source>
</reference>
<comment type="caution">
    <text evidence="3">The sequence shown here is derived from an EMBL/GenBank/DDBJ whole genome shotgun (WGS) entry which is preliminary data.</text>
</comment>
<gene>
    <name evidence="3" type="ORF">LUZ63_010614</name>
</gene>
<dbReference type="EMBL" id="JAMQYH010000003">
    <property type="protein sequence ID" value="KAJ1693916.1"/>
    <property type="molecule type" value="Genomic_DNA"/>
</dbReference>
<proteinExistence type="inferred from homology"/>
<evidence type="ECO:0000313" key="4">
    <source>
        <dbReference type="Proteomes" id="UP001151287"/>
    </source>
</evidence>
<dbReference type="Pfam" id="PF00657">
    <property type="entry name" value="Lipase_GDSL"/>
    <property type="match status" value="1"/>
</dbReference>
<dbReference type="InterPro" id="IPR001087">
    <property type="entry name" value="GDSL"/>
</dbReference>
<sequence length="360" mass="39927">MESKHLLSASTIVLCIFIIIQHVQQISATAANTKRKAPALLIFGDSNVDAGNNNAIFTLVKSDHPPYGQNFLHHLATGRFSNGRNPGDMIASLLGIKDYVPAYLGTNLTEYDLLTGVSFASGGAGYDPFTSELVQVLTMDEQIKMFKEYKQKIKAIVGEKIAEEIISKSLYVVVSGATDLANTYFTTPFRRNYDLSSYVQLLVQFASKFYQDLYNLGARRISVTCMPPIGSLPSQRTNAGGIERNTVPLYNQASVMYNSELLKETQRLNKTLPGVSIVFQDLYTPILDMAQRPSAYGFEVTDRGCCGTGIFEITLTCNRYTSEPCKDPSKFLFWDTFHLTEKGYTILISELVARYGLNVG</sequence>
<organism evidence="3 4">
    <name type="scientific">Rhynchospora breviuscula</name>
    <dbReference type="NCBI Taxonomy" id="2022672"/>
    <lineage>
        <taxon>Eukaryota</taxon>
        <taxon>Viridiplantae</taxon>
        <taxon>Streptophyta</taxon>
        <taxon>Embryophyta</taxon>
        <taxon>Tracheophyta</taxon>
        <taxon>Spermatophyta</taxon>
        <taxon>Magnoliopsida</taxon>
        <taxon>Liliopsida</taxon>
        <taxon>Poales</taxon>
        <taxon>Cyperaceae</taxon>
        <taxon>Cyperoideae</taxon>
        <taxon>Rhynchosporeae</taxon>
        <taxon>Rhynchospora</taxon>
    </lineage>
</organism>
<accession>A0A9Q0CHA8</accession>
<evidence type="ECO:0000256" key="1">
    <source>
        <dbReference type="ARBA" id="ARBA00008668"/>
    </source>
</evidence>
<dbReference type="Gene3D" id="3.40.50.1110">
    <property type="entry name" value="SGNH hydrolase"/>
    <property type="match status" value="1"/>
</dbReference>
<dbReference type="SUPFAM" id="SSF52266">
    <property type="entry name" value="SGNH hydrolase"/>
    <property type="match status" value="1"/>
</dbReference>
<evidence type="ECO:0000313" key="3">
    <source>
        <dbReference type="EMBL" id="KAJ1693916.1"/>
    </source>
</evidence>
<feature type="chain" id="PRO_5040421322" evidence="2">
    <location>
        <begin position="26"/>
        <end position="360"/>
    </location>
</feature>
<dbReference type="InterPro" id="IPR050592">
    <property type="entry name" value="GDSL_lipolytic_enzyme"/>
</dbReference>
<protein>
    <submittedName>
        <fullName evidence="3">Uncharacterized protein</fullName>
    </submittedName>
</protein>
<dbReference type="PANTHER" id="PTHR45642">
    <property type="entry name" value="GDSL ESTERASE/LIPASE EXL3"/>
    <property type="match status" value="1"/>
</dbReference>
<dbReference type="FunFam" id="3.40.50.1110:FF:000003">
    <property type="entry name" value="GDSL esterase/lipase APG"/>
    <property type="match status" value="1"/>
</dbReference>
<comment type="similarity">
    <text evidence="1">Belongs to the 'GDSL' lipolytic enzyme family.</text>
</comment>
<dbReference type="OrthoDB" id="1600564at2759"/>
<keyword evidence="4" id="KW-1185">Reference proteome</keyword>
<evidence type="ECO:0000256" key="2">
    <source>
        <dbReference type="SAM" id="SignalP"/>
    </source>
</evidence>
<feature type="signal peptide" evidence="2">
    <location>
        <begin position="1"/>
        <end position="25"/>
    </location>
</feature>
<dbReference type="GO" id="GO:0016788">
    <property type="term" value="F:hydrolase activity, acting on ester bonds"/>
    <property type="evidence" value="ECO:0007669"/>
    <property type="project" value="InterPro"/>
</dbReference>
<dbReference type="AlphaFoldDB" id="A0A9Q0CHA8"/>
<dbReference type="InterPro" id="IPR035669">
    <property type="entry name" value="SGNH_plant_lipase-like"/>
</dbReference>
<dbReference type="InterPro" id="IPR036514">
    <property type="entry name" value="SGNH_hydro_sf"/>
</dbReference>
<dbReference type="PANTHER" id="PTHR45642:SF150">
    <property type="entry name" value="GDSL ESTERASE_LIPASE EXL3"/>
    <property type="match status" value="1"/>
</dbReference>
<keyword evidence="2" id="KW-0732">Signal</keyword>
<dbReference type="CDD" id="cd01837">
    <property type="entry name" value="SGNH_plant_lipase_like"/>
    <property type="match status" value="1"/>
</dbReference>
<dbReference type="Proteomes" id="UP001151287">
    <property type="component" value="Unassembled WGS sequence"/>
</dbReference>
<name>A0A9Q0CHA8_9POAL</name>